<evidence type="ECO:0000313" key="1">
    <source>
        <dbReference type="EMBL" id="ABV33212.1"/>
    </source>
</evidence>
<reference evidence="1 2" key="2">
    <citation type="journal article" date="2009" name="Proc. Natl. Acad. Sci. U.S.A.">
        <title>On the chimeric nature, thermophilic origin, and phylogenetic placement of the Thermotogales.</title>
        <authorList>
            <person name="Zhaxybayeva O."/>
            <person name="Swithers K.S."/>
            <person name="Lapierre P."/>
            <person name="Fournier G.P."/>
            <person name="Bickhart D.M."/>
            <person name="DeBoy R.T."/>
            <person name="Nelson K.E."/>
            <person name="Nesbo C.L."/>
            <person name="Doolittle W.F."/>
            <person name="Gogarten J.P."/>
            <person name="Noll K.M."/>
        </authorList>
    </citation>
    <scope>NUCLEOTIDE SEQUENCE [LARGE SCALE GENOMIC DNA]</scope>
    <source>
        <strain evidence="2">ATCC BAA-301 / DSM 14385 / NBRC 107922 / TMO</strain>
    </source>
</reference>
<dbReference type="Proteomes" id="UP000002016">
    <property type="component" value="Chromosome"/>
</dbReference>
<gene>
    <name evidence="1" type="ordered locus">Tlet_0646</name>
</gene>
<dbReference type="HOGENOM" id="CLU_1395281_0_0_0"/>
<reference evidence="1 2" key="1">
    <citation type="submission" date="2007-08" db="EMBL/GenBank/DDBJ databases">
        <title>Complete sequence of Thermotoga lettingae TMO.</title>
        <authorList>
            <consortium name="US DOE Joint Genome Institute"/>
            <person name="Copeland A."/>
            <person name="Lucas S."/>
            <person name="Lapidus A."/>
            <person name="Barry K."/>
            <person name="Glavina del Rio T."/>
            <person name="Dalin E."/>
            <person name="Tice H."/>
            <person name="Pitluck S."/>
            <person name="Foster B."/>
            <person name="Bruce D."/>
            <person name="Schmutz J."/>
            <person name="Larimer F."/>
            <person name="Land M."/>
            <person name="Hauser L."/>
            <person name="Kyrpides N."/>
            <person name="Mikhailova N."/>
            <person name="Nelson K."/>
            <person name="Gogarten J.P."/>
            <person name="Noll K."/>
            <person name="Richardson P."/>
        </authorList>
    </citation>
    <scope>NUCLEOTIDE SEQUENCE [LARGE SCALE GENOMIC DNA]</scope>
    <source>
        <strain evidence="2">ATCC BAA-301 / DSM 14385 / NBRC 107922 / TMO</strain>
    </source>
</reference>
<dbReference type="OrthoDB" id="9994719at2"/>
<proteinExistence type="predicted"/>
<dbReference type="AlphaFoldDB" id="A8F4X8"/>
<keyword evidence="2" id="KW-1185">Reference proteome</keyword>
<name>A8F4X8_PSELT</name>
<sequence length="195" mass="22337" precursor="true">MRSKLSWIAVLTIVALLLVFYRITNPGELTVQFKCSERLRESVRLSLEKLGVPYMEKDSGQIDMIVFDDKIIYSNQIYRLTWNSELAKQVEDMVLSFIIERENVSIKTKSFPFVQMIEITFANKKSTFVVKPKDYFDFNNIVYVVIKSILGKGENVFENGYLLIPLSVEEIDGDISFSFDTKNSEAVLSTESGGK</sequence>
<accession>A8F4X8</accession>
<evidence type="ECO:0000313" key="2">
    <source>
        <dbReference type="Proteomes" id="UP000002016"/>
    </source>
</evidence>
<dbReference type="EMBL" id="CP000812">
    <property type="protein sequence ID" value="ABV33212.1"/>
    <property type="molecule type" value="Genomic_DNA"/>
</dbReference>
<protein>
    <submittedName>
        <fullName evidence="1">Uncharacterized protein</fullName>
    </submittedName>
</protein>
<dbReference type="KEGG" id="tle:Tlet_0646"/>
<organism evidence="1 2">
    <name type="scientific">Pseudothermotoga lettingae (strain ATCC BAA-301 / DSM 14385 / NBRC 107922 / TMO)</name>
    <name type="common">Thermotoga lettingae</name>
    <dbReference type="NCBI Taxonomy" id="416591"/>
    <lineage>
        <taxon>Bacteria</taxon>
        <taxon>Thermotogati</taxon>
        <taxon>Thermotogota</taxon>
        <taxon>Thermotogae</taxon>
        <taxon>Thermotogales</taxon>
        <taxon>Thermotogaceae</taxon>
        <taxon>Pseudothermotoga</taxon>
    </lineage>
</organism>
<dbReference type="STRING" id="416591.Tlet_0646"/>
<dbReference type="RefSeq" id="WP_012002693.1">
    <property type="nucleotide sequence ID" value="NC_009828.1"/>
</dbReference>